<organism evidence="3 4">
    <name type="scientific">Pseudogracilibacillus auburnensis</name>
    <dbReference type="NCBI Taxonomy" id="1494959"/>
    <lineage>
        <taxon>Bacteria</taxon>
        <taxon>Bacillati</taxon>
        <taxon>Bacillota</taxon>
        <taxon>Bacilli</taxon>
        <taxon>Bacillales</taxon>
        <taxon>Bacillaceae</taxon>
        <taxon>Pseudogracilibacillus</taxon>
    </lineage>
</organism>
<dbReference type="SUPFAM" id="SSF47413">
    <property type="entry name" value="lambda repressor-like DNA-binding domains"/>
    <property type="match status" value="1"/>
</dbReference>
<sequence>MKNKVKLARVEANLTQAELAMRTGVTRQTISLIEKGKYNPSLKLCLQICYTVNKTLDELFWVDKKE</sequence>
<keyword evidence="1" id="KW-0238">DNA-binding</keyword>
<dbReference type="InterPro" id="IPR010982">
    <property type="entry name" value="Lambda_DNA-bd_dom_sf"/>
</dbReference>
<feature type="domain" description="HTH cro/C1-type" evidence="2">
    <location>
        <begin position="5"/>
        <end position="59"/>
    </location>
</feature>
<protein>
    <submittedName>
        <fullName evidence="3">Transcriptional regulator</fullName>
    </submittedName>
</protein>
<evidence type="ECO:0000256" key="1">
    <source>
        <dbReference type="ARBA" id="ARBA00023125"/>
    </source>
</evidence>
<gene>
    <name evidence="3" type="ORF">DFR56_11744</name>
</gene>
<dbReference type="GO" id="GO:0003677">
    <property type="term" value="F:DNA binding"/>
    <property type="evidence" value="ECO:0007669"/>
    <property type="project" value="UniProtKB-KW"/>
</dbReference>
<dbReference type="EMBL" id="QJJQ01000017">
    <property type="protein sequence ID" value="PXW82606.1"/>
    <property type="molecule type" value="Genomic_DNA"/>
</dbReference>
<dbReference type="CDD" id="cd00093">
    <property type="entry name" value="HTH_XRE"/>
    <property type="match status" value="1"/>
</dbReference>
<dbReference type="SMART" id="SM00530">
    <property type="entry name" value="HTH_XRE"/>
    <property type="match status" value="1"/>
</dbReference>
<name>A0A2V3VLC3_9BACI</name>
<dbReference type="PANTHER" id="PTHR46558">
    <property type="entry name" value="TRACRIPTIONAL REGULATORY PROTEIN-RELATED-RELATED"/>
    <property type="match status" value="1"/>
</dbReference>
<dbReference type="InterPro" id="IPR001387">
    <property type="entry name" value="Cro/C1-type_HTH"/>
</dbReference>
<accession>A0A2V3VLC3</accession>
<dbReference type="Pfam" id="PF01381">
    <property type="entry name" value="HTH_3"/>
    <property type="match status" value="1"/>
</dbReference>
<comment type="caution">
    <text evidence="3">The sequence shown here is derived from an EMBL/GenBank/DDBJ whole genome shotgun (WGS) entry which is preliminary data.</text>
</comment>
<dbReference type="RefSeq" id="WP_110396997.1">
    <property type="nucleotide sequence ID" value="NZ_JADIJL010000005.1"/>
</dbReference>
<dbReference type="PROSITE" id="PS50943">
    <property type="entry name" value="HTH_CROC1"/>
    <property type="match status" value="1"/>
</dbReference>
<proteinExistence type="predicted"/>
<evidence type="ECO:0000313" key="4">
    <source>
        <dbReference type="Proteomes" id="UP000247978"/>
    </source>
</evidence>
<evidence type="ECO:0000313" key="3">
    <source>
        <dbReference type="EMBL" id="PXW82606.1"/>
    </source>
</evidence>
<reference evidence="3 4" key="1">
    <citation type="submission" date="2018-05" db="EMBL/GenBank/DDBJ databases">
        <title>Genomic Encyclopedia of Type Strains, Phase IV (KMG-IV): sequencing the most valuable type-strain genomes for metagenomic binning, comparative biology and taxonomic classification.</title>
        <authorList>
            <person name="Goeker M."/>
        </authorList>
    </citation>
    <scope>NUCLEOTIDE SEQUENCE [LARGE SCALE GENOMIC DNA]</scope>
    <source>
        <strain evidence="3 4">DSM 28556</strain>
    </source>
</reference>
<keyword evidence="4" id="KW-1185">Reference proteome</keyword>
<dbReference type="AlphaFoldDB" id="A0A2V3VLC3"/>
<dbReference type="PANTHER" id="PTHR46558:SF3">
    <property type="entry name" value="TRANSCRIPTIONAL REGULATOR"/>
    <property type="match status" value="1"/>
</dbReference>
<dbReference type="Gene3D" id="1.10.260.40">
    <property type="entry name" value="lambda repressor-like DNA-binding domains"/>
    <property type="match status" value="1"/>
</dbReference>
<dbReference type="Proteomes" id="UP000247978">
    <property type="component" value="Unassembled WGS sequence"/>
</dbReference>
<evidence type="ECO:0000259" key="2">
    <source>
        <dbReference type="PROSITE" id="PS50943"/>
    </source>
</evidence>
<dbReference type="OrthoDB" id="6386941at2"/>